<feature type="transmembrane region" description="Helical" evidence="1">
    <location>
        <begin position="136"/>
        <end position="153"/>
    </location>
</feature>
<keyword evidence="1" id="KW-1133">Transmembrane helix</keyword>
<feature type="domain" description="VanZ-like" evidence="2">
    <location>
        <begin position="14"/>
        <end position="148"/>
    </location>
</feature>
<dbReference type="PANTHER" id="PTHR36834:SF1">
    <property type="entry name" value="INTEGRAL MEMBRANE PROTEIN"/>
    <property type="match status" value="1"/>
</dbReference>
<feature type="transmembrane region" description="Helical" evidence="1">
    <location>
        <begin position="12"/>
        <end position="30"/>
    </location>
</feature>
<feature type="transmembrane region" description="Helical" evidence="1">
    <location>
        <begin position="110"/>
        <end position="130"/>
    </location>
</feature>
<name>A0ABV5AT43_9BACL</name>
<evidence type="ECO:0000259" key="2">
    <source>
        <dbReference type="Pfam" id="PF04892"/>
    </source>
</evidence>
<evidence type="ECO:0000313" key="4">
    <source>
        <dbReference type="Proteomes" id="UP001580346"/>
    </source>
</evidence>
<reference evidence="3 4" key="1">
    <citation type="submission" date="2024-09" db="EMBL/GenBank/DDBJ databases">
        <title>Paenibacillus zeirhizospherea sp. nov., isolated from surface of the maize (Zea mays) roots in a horticulture field, Hungary.</title>
        <authorList>
            <person name="Marton D."/>
            <person name="Farkas M."/>
            <person name="Bedics A."/>
            <person name="Toth E."/>
            <person name="Tancsics A."/>
            <person name="Boka K."/>
            <person name="Maroti G."/>
            <person name="Kriszt B."/>
            <person name="Cserhati M."/>
        </authorList>
    </citation>
    <scope>NUCLEOTIDE SEQUENCE [LARGE SCALE GENOMIC DNA]</scope>
    <source>
        <strain evidence="3 4">KCTC 33519</strain>
    </source>
</reference>
<dbReference type="EMBL" id="JBHHMI010000008">
    <property type="protein sequence ID" value="MFB5267343.1"/>
    <property type="molecule type" value="Genomic_DNA"/>
</dbReference>
<feature type="transmembrane region" description="Helical" evidence="1">
    <location>
        <begin position="78"/>
        <end position="98"/>
    </location>
</feature>
<keyword evidence="1" id="KW-0472">Membrane</keyword>
<dbReference type="PANTHER" id="PTHR36834">
    <property type="entry name" value="MEMBRANE PROTEIN-RELATED"/>
    <property type="match status" value="1"/>
</dbReference>
<sequence>MSIVFTYKRVRFIFLIYLLLIINFVILKFTGNWLGVISRVQAIILQRNMGYWNISLNPLRTINAIFDSFQYGGMAHELFYFFGNIVAFFPMGFLIPFLRKKSSLFNTMLSCLLIILVIEFTQFITCLGSADIADVILNMTGCLIGYMGNRIYYKLERTFLENRSFDN</sequence>
<keyword evidence="4" id="KW-1185">Reference proteome</keyword>
<dbReference type="Proteomes" id="UP001580346">
    <property type="component" value="Unassembled WGS sequence"/>
</dbReference>
<organism evidence="3 4">
    <name type="scientific">Paenibacillus enshidis</name>
    <dbReference type="NCBI Taxonomy" id="1458439"/>
    <lineage>
        <taxon>Bacteria</taxon>
        <taxon>Bacillati</taxon>
        <taxon>Bacillota</taxon>
        <taxon>Bacilli</taxon>
        <taxon>Bacillales</taxon>
        <taxon>Paenibacillaceae</taxon>
        <taxon>Paenibacillus</taxon>
    </lineage>
</organism>
<proteinExistence type="predicted"/>
<dbReference type="InterPro" id="IPR006976">
    <property type="entry name" value="VanZ-like"/>
</dbReference>
<keyword evidence="1" id="KW-0812">Transmembrane</keyword>
<comment type="caution">
    <text evidence="3">The sequence shown here is derived from an EMBL/GenBank/DDBJ whole genome shotgun (WGS) entry which is preliminary data.</text>
</comment>
<dbReference type="RefSeq" id="WP_375355327.1">
    <property type="nucleotide sequence ID" value="NZ_JBHHMI010000008.1"/>
</dbReference>
<accession>A0ABV5AT43</accession>
<evidence type="ECO:0000313" key="3">
    <source>
        <dbReference type="EMBL" id="MFB5267343.1"/>
    </source>
</evidence>
<evidence type="ECO:0000256" key="1">
    <source>
        <dbReference type="SAM" id="Phobius"/>
    </source>
</evidence>
<dbReference type="Pfam" id="PF04892">
    <property type="entry name" value="VanZ"/>
    <property type="match status" value="1"/>
</dbReference>
<dbReference type="InterPro" id="IPR053150">
    <property type="entry name" value="Teicoplanin_resist-assoc"/>
</dbReference>
<gene>
    <name evidence="3" type="ORF">ACE41H_11190</name>
</gene>
<protein>
    <submittedName>
        <fullName evidence="3">VanZ family protein</fullName>
    </submittedName>
</protein>